<dbReference type="Gene3D" id="3.20.20.80">
    <property type="entry name" value="Glycosidases"/>
    <property type="match status" value="1"/>
</dbReference>
<dbReference type="Proteomes" id="UP001597197">
    <property type="component" value="Unassembled WGS sequence"/>
</dbReference>
<accession>A0ABW4R0L1</accession>
<dbReference type="InterPro" id="IPR036156">
    <property type="entry name" value="Beta-gal/glucu_dom_sf"/>
</dbReference>
<dbReference type="PANTHER" id="PTHR46323">
    <property type="entry name" value="BETA-GALACTOSIDASE"/>
    <property type="match status" value="1"/>
</dbReference>
<keyword evidence="8" id="KW-1185">Reference proteome</keyword>
<keyword evidence="5" id="KW-0326">Glycosidase</keyword>
<dbReference type="SUPFAM" id="SSF49303">
    <property type="entry name" value="beta-Galactosidase/glucuronidase domain"/>
    <property type="match status" value="1"/>
</dbReference>
<proteinExistence type="inferred from homology"/>
<reference evidence="8" key="1">
    <citation type="journal article" date="2019" name="Int. J. Syst. Evol. Microbiol.">
        <title>The Global Catalogue of Microorganisms (GCM) 10K type strain sequencing project: providing services to taxonomists for standard genome sequencing and annotation.</title>
        <authorList>
            <consortium name="The Broad Institute Genomics Platform"/>
            <consortium name="The Broad Institute Genome Sequencing Center for Infectious Disease"/>
            <person name="Wu L."/>
            <person name="Ma J."/>
        </authorList>
    </citation>
    <scope>NUCLEOTIDE SEQUENCE [LARGE SCALE GENOMIC DNA]</scope>
    <source>
        <strain evidence="8">CGMCC 1.15795</strain>
    </source>
</reference>
<dbReference type="SUPFAM" id="SSF51445">
    <property type="entry name" value="(Trans)glycosidases"/>
    <property type="match status" value="1"/>
</dbReference>
<dbReference type="EMBL" id="JBHUFD010000018">
    <property type="protein sequence ID" value="MFD1875106.1"/>
    <property type="molecule type" value="Genomic_DNA"/>
</dbReference>
<evidence type="ECO:0000256" key="2">
    <source>
        <dbReference type="ARBA" id="ARBA00007401"/>
    </source>
</evidence>
<keyword evidence="4" id="KW-0378">Hydrolase</keyword>
<evidence type="ECO:0000313" key="7">
    <source>
        <dbReference type="EMBL" id="MFD1875106.1"/>
    </source>
</evidence>
<evidence type="ECO:0000313" key="8">
    <source>
        <dbReference type="Proteomes" id="UP001597197"/>
    </source>
</evidence>
<comment type="similarity">
    <text evidence="2">Belongs to the glycosyl hydrolase 2 family.</text>
</comment>
<feature type="domain" description="Glycoside hydrolase family 2 immunoglobulin-like beta-sandwich" evidence="6">
    <location>
        <begin position="242"/>
        <end position="350"/>
    </location>
</feature>
<dbReference type="InterPro" id="IPR013783">
    <property type="entry name" value="Ig-like_fold"/>
</dbReference>
<gene>
    <name evidence="7" type="ORF">ACFSDX_21910</name>
</gene>
<dbReference type="InterPro" id="IPR008979">
    <property type="entry name" value="Galactose-bd-like_sf"/>
</dbReference>
<organism evidence="7 8">
    <name type="scientific">Hymenobacter bucti</name>
    <dbReference type="NCBI Taxonomy" id="1844114"/>
    <lineage>
        <taxon>Bacteria</taxon>
        <taxon>Pseudomonadati</taxon>
        <taxon>Bacteroidota</taxon>
        <taxon>Cytophagia</taxon>
        <taxon>Cytophagales</taxon>
        <taxon>Hymenobacteraceae</taxon>
        <taxon>Hymenobacter</taxon>
    </lineage>
</organism>
<dbReference type="InterPro" id="IPR050347">
    <property type="entry name" value="Bact_Beta-galactosidase"/>
</dbReference>
<dbReference type="EC" id="3.2.1.23" evidence="3"/>
<dbReference type="RefSeq" id="WP_382317487.1">
    <property type="nucleotide sequence ID" value="NZ_JBHUFD010000018.1"/>
</dbReference>
<evidence type="ECO:0000256" key="3">
    <source>
        <dbReference type="ARBA" id="ARBA00012756"/>
    </source>
</evidence>
<evidence type="ECO:0000256" key="5">
    <source>
        <dbReference type="ARBA" id="ARBA00023295"/>
    </source>
</evidence>
<evidence type="ECO:0000259" key="6">
    <source>
        <dbReference type="Pfam" id="PF00703"/>
    </source>
</evidence>
<dbReference type="SUPFAM" id="SSF49785">
    <property type="entry name" value="Galactose-binding domain-like"/>
    <property type="match status" value="1"/>
</dbReference>
<dbReference type="PANTHER" id="PTHR46323:SF2">
    <property type="entry name" value="BETA-GALACTOSIDASE"/>
    <property type="match status" value="1"/>
</dbReference>
<evidence type="ECO:0000256" key="4">
    <source>
        <dbReference type="ARBA" id="ARBA00022801"/>
    </source>
</evidence>
<comment type="catalytic activity">
    <reaction evidence="1">
        <text>Hydrolysis of terminal non-reducing beta-D-galactose residues in beta-D-galactosides.</text>
        <dbReference type="EC" id="3.2.1.23"/>
    </reaction>
</comment>
<name>A0ABW4R0L1_9BACT</name>
<protein>
    <recommendedName>
        <fullName evidence="3">beta-galactosidase</fullName>
        <ecNumber evidence="3">3.2.1.23</ecNumber>
    </recommendedName>
</protein>
<dbReference type="InterPro" id="IPR017853">
    <property type="entry name" value="GH"/>
</dbReference>
<comment type="caution">
    <text evidence="7">The sequence shown here is derived from an EMBL/GenBank/DDBJ whole genome shotgun (WGS) entry which is preliminary data.</text>
</comment>
<evidence type="ECO:0000256" key="1">
    <source>
        <dbReference type="ARBA" id="ARBA00001412"/>
    </source>
</evidence>
<dbReference type="Gene3D" id="2.60.40.10">
    <property type="entry name" value="Immunoglobulins"/>
    <property type="match status" value="1"/>
</dbReference>
<sequence length="965" mass="106188">MIRRSTTTSAFLRTGRGLLLLLVWLAAAGAVRAQAVHSLGAPSERLDLAGEWRFAIDSLDRGGAQRWFARDLADKITLPGSMTSNGKGDEIRVNTPWTGQIVDSSWFFKPEYAAYRRPGDIKIPFWLQPVKYYKGAAWYQKTIDIPAAWAGRPIELYLERAHWETTVWLDDQPLGTQNSLGTAHVVMLGRGATPGRHRLTVRVDNRVKDFNVGQNSHSISDHTQGNWNGLVGQLYLAARPVVYVADAQLFPNIQRKQVVVRLRLRNTTGKAVAATLGLQATLRAPGAAALPALTQKVRLNPDTTALEITYPMGAQPQLWSEFTPNVYQLALTLSAGKSQPETQQVAFGMREFGVRGTQFTINGQPTFLRGTLECASFPKTGYPPTDVAAWQRIFAICKSYGLNHLRFHSWCPPEAAFAAADQAGMYLQIECSSWANQGATVGDGLPLDAYLYAESRRMVRAYGNHPSFCMMTYGNEPAGKQHIPYLTKFLNYWKATDARRLYTVASGWPIVADDNYNVTPDPRIQAWGQGLKSIINGQPPRSDYDWRATTAKWQHPTVSHEIGQWCVYPDFKEIAKYDGVLKAKNFEIFRDRLAASHLAGLADSFLLASGKLQVLCYKADIEAALRTPGFGGFQLLGLYDFPGQGTALVGVLSPFWEDKGYVTGPEYRRFCSPTVPLARFPKMVYLNSETLTVPVEIAHFGAAPLASVTPTWIIEDAQGQRLFSGTLPARAIVLGNGQVLGEIRQSLGSVARARQLRLRVAVGAFENSWDFFVYPSAQPAASKQILVTQRLDKQALDKLASGGSVLLTAAKGSISAAAGGNVAMGFSSIFWNTAWTSGQAPTTLGILCNPRHPALQGFPTAYHSNWQWWDAMSHASPIRLEAVAPGLQPIVRVIDDWVTAQSLGLIFECRVGRGKLLFSAIDLVGDAATRPEARQLRTSLEQYMASPRFQPATPVAPQRIAGLFK</sequence>
<dbReference type="Gene3D" id="2.60.120.260">
    <property type="entry name" value="Galactose-binding domain-like"/>
    <property type="match status" value="1"/>
</dbReference>
<dbReference type="Pfam" id="PF00703">
    <property type="entry name" value="Glyco_hydro_2"/>
    <property type="match status" value="1"/>
</dbReference>
<dbReference type="InterPro" id="IPR006102">
    <property type="entry name" value="Ig-like_GH2"/>
</dbReference>